<dbReference type="InterPro" id="IPR006680">
    <property type="entry name" value="Amidohydro-rel"/>
</dbReference>
<dbReference type="InterPro" id="IPR050138">
    <property type="entry name" value="DHOase/Allantoinase_Hydrolase"/>
</dbReference>
<sequence>MRIHIRAARNLDPLDGRDEVADLFLAEGRIVARGQAPAGFQAERVIEAGGLAVLPGLTDLAARLGADPRREGRAALSGGVVRLALPGDVPRGPDMPRGLRLGPMLDASGRLSAMAGLLDEGCAGIAQGDAPLPGSALLWRAMQYAADLGATLWLRPEDAGLAAGGVMAAGAYATRLGLPGIPEQAEVLALHTLFTLQRATGARLHLCRLSSAAGIALLRAARAEGLPVTADASIHHLHLTDLDIGFYDSRCHLRPPLRGQRDREAIAQALADGTLDALCSDHRPLGAAEKAGPFAQTAPGASGVELLLPLALKWARARGLAPARALACVTLGPARVLGLPAPSLAPGAPADLCLADLDEERLVARMHSGSAQTPFAGMMLPGRVHATLIGGNILWEMPA</sequence>
<dbReference type="PANTHER" id="PTHR43668">
    <property type="entry name" value="ALLANTOINASE"/>
    <property type="match status" value="1"/>
</dbReference>
<proteinExistence type="predicted"/>
<dbReference type="InterPro" id="IPR032466">
    <property type="entry name" value="Metal_Hydrolase"/>
</dbReference>
<dbReference type="InterPro" id="IPR011059">
    <property type="entry name" value="Metal-dep_hydrolase_composite"/>
</dbReference>
<accession>A0A0M7GD41</accession>
<dbReference type="GO" id="GO:0004151">
    <property type="term" value="F:dihydroorotase activity"/>
    <property type="evidence" value="ECO:0007669"/>
    <property type="project" value="UniProtKB-EC"/>
</dbReference>
<dbReference type="GO" id="GO:0006145">
    <property type="term" value="P:purine nucleobase catabolic process"/>
    <property type="evidence" value="ECO:0007669"/>
    <property type="project" value="TreeGrafter"/>
</dbReference>
<evidence type="ECO:0000313" key="5">
    <source>
        <dbReference type="Proteomes" id="UP000092950"/>
    </source>
</evidence>
<evidence type="ECO:0000259" key="1">
    <source>
        <dbReference type="Pfam" id="PF01979"/>
    </source>
</evidence>
<dbReference type="AlphaFoldDB" id="A0A0J6C538"/>
<evidence type="ECO:0000313" key="3">
    <source>
        <dbReference type="EMBL" id="CUI93565.1"/>
    </source>
</evidence>
<evidence type="ECO:0000313" key="2">
    <source>
        <dbReference type="EMBL" id="ANY14850.1"/>
    </source>
</evidence>
<reference evidence="3 4" key="1">
    <citation type="submission" date="2015-09" db="EMBL/GenBank/DDBJ databases">
        <authorList>
            <person name="Jackson K.R."/>
            <person name="Lunt B.L."/>
            <person name="Fisher J.N.B."/>
            <person name="Gardner A.V."/>
            <person name="Bailey M.E."/>
            <person name="Deus L.M."/>
            <person name="Earl A.S."/>
            <person name="Gibby P.D."/>
            <person name="Hartmann K.A."/>
            <person name="Liu J.E."/>
            <person name="Manci A.M."/>
            <person name="Nielsen D.A."/>
            <person name="Solomon M.B."/>
            <person name="Breakwell D.P."/>
            <person name="Burnett S.H."/>
            <person name="Grose J.H."/>
        </authorList>
    </citation>
    <scope>NUCLEOTIDE SEQUENCE [LARGE SCALE GENOMIC DNA]</scope>
    <source>
        <strain evidence="3 4">2789STDY5608636</strain>
    </source>
</reference>
<dbReference type="EMBL" id="CYTV01000008">
    <property type="protein sequence ID" value="CUI93565.1"/>
    <property type="molecule type" value="Genomic_DNA"/>
</dbReference>
<keyword evidence="5" id="KW-1185">Reference proteome</keyword>
<dbReference type="Pfam" id="PF01979">
    <property type="entry name" value="Amidohydro_1"/>
    <property type="match status" value="1"/>
</dbReference>
<dbReference type="GO" id="GO:0004038">
    <property type="term" value="F:allantoinase activity"/>
    <property type="evidence" value="ECO:0007669"/>
    <property type="project" value="TreeGrafter"/>
</dbReference>
<protein>
    <submittedName>
        <fullName evidence="3">Dihydroorotase</fullName>
        <ecNumber evidence="3">3.5.2.3</ecNumber>
    </submittedName>
</protein>
<organism evidence="3 4">
    <name type="scientific">Bordetella pseudohinzii</name>
    <dbReference type="NCBI Taxonomy" id="1331258"/>
    <lineage>
        <taxon>Bacteria</taxon>
        <taxon>Pseudomonadati</taxon>
        <taxon>Pseudomonadota</taxon>
        <taxon>Betaproteobacteria</taxon>
        <taxon>Burkholderiales</taxon>
        <taxon>Alcaligenaceae</taxon>
        <taxon>Bordetella</taxon>
    </lineage>
</organism>
<dbReference type="Proteomes" id="UP000053096">
    <property type="component" value="Unassembled WGS sequence"/>
</dbReference>
<dbReference type="EMBL" id="CP016440">
    <property type="protein sequence ID" value="ANY14850.1"/>
    <property type="molecule type" value="Genomic_DNA"/>
</dbReference>
<dbReference type="KEGG" id="bpdz:BBN53_02455"/>
<dbReference type="Proteomes" id="UP000092950">
    <property type="component" value="Chromosome"/>
</dbReference>
<name>A0A0J6C538_9BORD</name>
<dbReference type="GO" id="GO:0005737">
    <property type="term" value="C:cytoplasm"/>
    <property type="evidence" value="ECO:0007669"/>
    <property type="project" value="TreeGrafter"/>
</dbReference>
<keyword evidence="3" id="KW-0378">Hydrolase</keyword>
<dbReference type="Gene3D" id="3.20.20.140">
    <property type="entry name" value="Metal-dependent hydrolases"/>
    <property type="match status" value="1"/>
</dbReference>
<accession>A0A0J6C538</accession>
<dbReference type="OrthoDB" id="9803027at2"/>
<dbReference type="EC" id="3.5.2.3" evidence="3"/>
<reference evidence="2 5" key="2">
    <citation type="submission" date="2016-07" db="EMBL/GenBank/DDBJ databases">
        <title>Complete genome sequences of Bordetella pseudohinzii.</title>
        <authorList>
            <person name="Spilker T."/>
            <person name="Darrah R."/>
            <person name="LiPuma J.J."/>
        </authorList>
    </citation>
    <scope>NUCLEOTIDE SEQUENCE [LARGE SCALE GENOMIC DNA]</scope>
    <source>
        <strain evidence="2 5">HI4681</strain>
    </source>
</reference>
<dbReference type="RefSeq" id="WP_043209916.1">
    <property type="nucleotide sequence ID" value="NZ_CAJGUP010000109.1"/>
</dbReference>
<dbReference type="SUPFAM" id="SSF51556">
    <property type="entry name" value="Metallo-dependent hydrolases"/>
    <property type="match status" value="1"/>
</dbReference>
<gene>
    <name evidence="3" type="primary">pyrC_2</name>
    <name evidence="2" type="ORF">BBN53_02455</name>
    <name evidence="3" type="ORF">ERS370011_02929</name>
</gene>
<feature type="domain" description="Amidohydrolase-related" evidence="1">
    <location>
        <begin position="254"/>
        <end position="393"/>
    </location>
</feature>
<dbReference type="PANTHER" id="PTHR43668:SF2">
    <property type="entry name" value="ALLANTOINASE"/>
    <property type="match status" value="1"/>
</dbReference>
<dbReference type="SUPFAM" id="SSF51338">
    <property type="entry name" value="Composite domain of metallo-dependent hydrolases"/>
    <property type="match status" value="1"/>
</dbReference>
<evidence type="ECO:0000313" key="4">
    <source>
        <dbReference type="Proteomes" id="UP000053096"/>
    </source>
</evidence>